<evidence type="ECO:0000259" key="3">
    <source>
        <dbReference type="PROSITE" id="PS51166"/>
    </source>
</evidence>
<gene>
    <name evidence="5" type="ORF">CYNAS_LOCUS21020</name>
</gene>
<feature type="domain" description="GP-PDE" evidence="4">
    <location>
        <begin position="335"/>
        <end position="634"/>
    </location>
</feature>
<evidence type="ECO:0000313" key="5">
    <source>
        <dbReference type="EMBL" id="CAJ0609037.1"/>
    </source>
</evidence>
<dbReference type="InterPro" id="IPR030395">
    <property type="entry name" value="GP_PDE_dom"/>
</dbReference>
<comment type="caution">
    <text evidence="5">The sequence shown here is derived from an EMBL/GenBank/DDBJ whole genome shotgun (WGS) entry which is preliminary data.</text>
</comment>
<organism evidence="5 6">
    <name type="scientific">Cylicocyclus nassatus</name>
    <name type="common">Nematode worm</name>
    <dbReference type="NCBI Taxonomy" id="53992"/>
    <lineage>
        <taxon>Eukaryota</taxon>
        <taxon>Metazoa</taxon>
        <taxon>Ecdysozoa</taxon>
        <taxon>Nematoda</taxon>
        <taxon>Chromadorea</taxon>
        <taxon>Rhabditida</taxon>
        <taxon>Rhabditina</taxon>
        <taxon>Rhabditomorpha</taxon>
        <taxon>Strongyloidea</taxon>
        <taxon>Strongylidae</taxon>
        <taxon>Cylicocyclus</taxon>
    </lineage>
</organism>
<reference evidence="5" key="1">
    <citation type="submission" date="2023-07" db="EMBL/GenBank/DDBJ databases">
        <authorList>
            <consortium name="CYATHOMIX"/>
        </authorList>
    </citation>
    <scope>NUCLEOTIDE SEQUENCE</scope>
    <source>
        <strain evidence="5">N/A</strain>
    </source>
</reference>
<dbReference type="PROSITE" id="PS51704">
    <property type="entry name" value="GP_PDE"/>
    <property type="match status" value="1"/>
</dbReference>
<comment type="similarity">
    <text evidence="1">Belongs to the glycerophosphoryl diester phosphodiesterase family.</text>
</comment>
<keyword evidence="6" id="KW-1185">Reference proteome</keyword>
<dbReference type="InterPro" id="IPR013784">
    <property type="entry name" value="Carb-bd-like_fold"/>
</dbReference>
<dbReference type="GO" id="GO:2001070">
    <property type="term" value="F:starch binding"/>
    <property type="evidence" value="ECO:0007669"/>
    <property type="project" value="InterPro"/>
</dbReference>
<dbReference type="PROSITE" id="PS51166">
    <property type="entry name" value="CBM20"/>
    <property type="match status" value="1"/>
</dbReference>
<name>A0AA36MH65_CYLNA</name>
<dbReference type="FunFam" id="3.20.20.190:FF:000032">
    <property type="entry name" value="Glycerophosphoryl diester phosphodiesterase, putative"/>
    <property type="match status" value="1"/>
</dbReference>
<proteinExistence type="inferred from homology"/>
<dbReference type="SUPFAM" id="SSF49452">
    <property type="entry name" value="Starch-binding domain-like"/>
    <property type="match status" value="1"/>
</dbReference>
<feature type="domain" description="CBM20" evidence="3">
    <location>
        <begin position="1"/>
        <end position="117"/>
    </location>
</feature>
<sequence>MMEKTRVQFRVRVTRLKLWEKVLVCGCDASLGDWDPVKAFPLTKSATDSDVWVGATEITTPLEDLKYRYMVGYYLDPCLEDSKHLLILHRWESFLLPRSMSNASNSEEDVFGNYAGSCLVSDGWIMHNEENVVLLRVHSEALKFYKNTHRGKEHRIKVVPFDVRFKEIYSYEDRHTRKGMLWRASSVYQNTQESVDDDSFPDTDPVLPDVPSFSNTQLSVLSREDPIFGQQYVNGSIFRNKIDYLIFKTHTVSLEHLAFRIELFHEMDRIGIAYALPAALPDLYGKATFPIISLRNIPIGQIDIDYMLVKSLPIDRSIRDNVLVSWGRYWRKRTTLEVGHRGMGSSYTKMAVARENTIHSLSEAARKGADYVEFDVQLTKDMQPVIYHDFHVMVEVAGRKRDLFGQVRHHQLAIKDLSLDQLHLLHLEHPDEHLNMAWRVTPSEEEEDEDDNNPFPHLRKVLDSVSIDVGFNIEIKYPMKLKDGTHECPAYNMERNDFVDVILRTVIEYAGKRRVIFSSFDPDVCSLITLKQHIYPVMLLVVGPTTRYTPFQDIRCDCSKLAVNFAAGNGLLGVNFHSEELLQDATALHRAEQFHLVSFVWGDDLNVKKNVEYFKNLQVDGVIYDRIGEVTPRPNTFVVENESRKALPIRTPECSRSPTPDLIQARNNMQQLSVSKTSAFSAVEDLNRAKTYLSTTQS</sequence>
<dbReference type="InterPro" id="IPR013783">
    <property type="entry name" value="Ig-like_fold"/>
</dbReference>
<keyword evidence="2" id="KW-0378">Hydrolase</keyword>
<dbReference type="PANTHER" id="PTHR22958">
    <property type="entry name" value="GLYCEROPHOSPHORYL DIESTER PHOSPHODIESTERASE"/>
    <property type="match status" value="1"/>
</dbReference>
<evidence type="ECO:0000313" key="6">
    <source>
        <dbReference type="Proteomes" id="UP001176961"/>
    </source>
</evidence>
<dbReference type="SMART" id="SM01065">
    <property type="entry name" value="CBM_2"/>
    <property type="match status" value="1"/>
</dbReference>
<dbReference type="Gene3D" id="3.20.20.190">
    <property type="entry name" value="Phosphatidylinositol (PI) phosphodiesterase"/>
    <property type="match status" value="1"/>
</dbReference>
<dbReference type="AlphaFoldDB" id="A0AA36MH65"/>
<evidence type="ECO:0000256" key="1">
    <source>
        <dbReference type="ARBA" id="ARBA00007277"/>
    </source>
</evidence>
<dbReference type="Pfam" id="PF00686">
    <property type="entry name" value="CBM_20"/>
    <property type="match status" value="1"/>
</dbReference>
<dbReference type="InterPro" id="IPR017946">
    <property type="entry name" value="PLC-like_Pdiesterase_TIM-brl"/>
</dbReference>
<dbReference type="Gene3D" id="2.60.40.10">
    <property type="entry name" value="Immunoglobulins"/>
    <property type="match status" value="1"/>
</dbReference>
<dbReference type="PROSITE" id="PS50007">
    <property type="entry name" value="PIPLC_X_DOMAIN"/>
    <property type="match status" value="1"/>
</dbReference>
<dbReference type="InterPro" id="IPR051578">
    <property type="entry name" value="GDPD"/>
</dbReference>
<dbReference type="GO" id="GO:0046475">
    <property type="term" value="P:glycerophospholipid catabolic process"/>
    <property type="evidence" value="ECO:0007669"/>
    <property type="project" value="TreeGrafter"/>
</dbReference>
<accession>A0AA36MH65</accession>
<dbReference type="Pfam" id="PF03009">
    <property type="entry name" value="GDPD"/>
    <property type="match status" value="1"/>
</dbReference>
<dbReference type="GO" id="GO:0047389">
    <property type="term" value="F:glycerophosphocholine phosphodiesterase activity"/>
    <property type="evidence" value="ECO:0007669"/>
    <property type="project" value="TreeGrafter"/>
</dbReference>
<evidence type="ECO:0000259" key="4">
    <source>
        <dbReference type="PROSITE" id="PS51704"/>
    </source>
</evidence>
<dbReference type="PANTHER" id="PTHR22958:SF1">
    <property type="entry name" value="GLYCEROPHOSPHOCHOLINE PHOSPHODIESTERASE GPCPD1"/>
    <property type="match status" value="1"/>
</dbReference>
<dbReference type="EMBL" id="CATQJL010000326">
    <property type="protein sequence ID" value="CAJ0609037.1"/>
    <property type="molecule type" value="Genomic_DNA"/>
</dbReference>
<dbReference type="InterPro" id="IPR057506">
    <property type="entry name" value="C2_GPCPD1"/>
</dbReference>
<protein>
    <recommendedName>
        <fullName evidence="7">Glycerophosphocholine phosphodiesterase</fullName>
    </recommendedName>
</protein>
<evidence type="ECO:0008006" key="7">
    <source>
        <dbReference type="Google" id="ProtNLM"/>
    </source>
</evidence>
<evidence type="ECO:0000256" key="2">
    <source>
        <dbReference type="ARBA" id="ARBA00022801"/>
    </source>
</evidence>
<dbReference type="InterPro" id="IPR002044">
    <property type="entry name" value="CBM20"/>
</dbReference>
<dbReference type="Proteomes" id="UP001176961">
    <property type="component" value="Unassembled WGS sequence"/>
</dbReference>
<dbReference type="Pfam" id="PF25329">
    <property type="entry name" value="C2_GDE1"/>
    <property type="match status" value="1"/>
</dbReference>
<dbReference type="SUPFAM" id="SSF51695">
    <property type="entry name" value="PLC-like phosphodiesterases"/>
    <property type="match status" value="1"/>
</dbReference>